<dbReference type="Proteomes" id="UP000701853">
    <property type="component" value="Chromosome 13"/>
</dbReference>
<comment type="caution">
    <text evidence="2">The sequence shown here is derived from an EMBL/GenBank/DDBJ whole genome shotgun (WGS) entry which is preliminary data.</text>
</comment>
<evidence type="ECO:0000313" key="3">
    <source>
        <dbReference type="Proteomes" id="UP000701853"/>
    </source>
</evidence>
<dbReference type="EMBL" id="JAHUZN010000013">
    <property type="protein sequence ID" value="KAG8472609.1"/>
    <property type="molecule type" value="Genomic_DNA"/>
</dbReference>
<gene>
    <name evidence="2" type="ORF">CXB51_034414</name>
</gene>
<keyword evidence="3" id="KW-1185">Reference proteome</keyword>
<reference evidence="2 3" key="1">
    <citation type="journal article" date="2021" name="bioRxiv">
        <title>The Gossypium anomalum genome as a resource for cotton improvement and evolutionary analysis of hybrid incompatibility.</title>
        <authorList>
            <person name="Grover C.E."/>
            <person name="Yuan D."/>
            <person name="Arick M.A."/>
            <person name="Miller E.R."/>
            <person name="Hu G."/>
            <person name="Peterson D.G."/>
            <person name="Wendel J.F."/>
            <person name="Udall J.A."/>
        </authorList>
    </citation>
    <scope>NUCLEOTIDE SEQUENCE [LARGE SCALE GENOMIC DNA]</scope>
    <source>
        <strain evidence="2">JFW-Udall</strain>
        <tissue evidence="2">Leaf</tissue>
    </source>
</reference>
<evidence type="ECO:0000313" key="2">
    <source>
        <dbReference type="EMBL" id="KAG8472609.1"/>
    </source>
</evidence>
<organism evidence="2 3">
    <name type="scientific">Gossypium anomalum</name>
    <dbReference type="NCBI Taxonomy" id="47600"/>
    <lineage>
        <taxon>Eukaryota</taxon>
        <taxon>Viridiplantae</taxon>
        <taxon>Streptophyta</taxon>
        <taxon>Embryophyta</taxon>
        <taxon>Tracheophyta</taxon>
        <taxon>Spermatophyta</taxon>
        <taxon>Magnoliopsida</taxon>
        <taxon>eudicotyledons</taxon>
        <taxon>Gunneridae</taxon>
        <taxon>Pentapetalae</taxon>
        <taxon>rosids</taxon>
        <taxon>malvids</taxon>
        <taxon>Malvales</taxon>
        <taxon>Malvaceae</taxon>
        <taxon>Malvoideae</taxon>
        <taxon>Gossypium</taxon>
    </lineage>
</organism>
<sequence>MNGAKRSTEAMGCKNASVRKCSALGESTRMSKSRQSGSKNVGLSTANIGENPMLRKPKGSSIRSIHEGVTRVEKMPRANVRVPGTTTLK</sequence>
<feature type="compositionally biased region" description="Basic and acidic residues" evidence="1">
    <location>
        <begin position="64"/>
        <end position="76"/>
    </location>
</feature>
<feature type="compositionally biased region" description="Polar residues" evidence="1">
    <location>
        <begin position="28"/>
        <end position="48"/>
    </location>
</feature>
<dbReference type="OrthoDB" id="1698776at2759"/>
<evidence type="ECO:0000256" key="1">
    <source>
        <dbReference type="SAM" id="MobiDB-lite"/>
    </source>
</evidence>
<accession>A0A8J5Y8H6</accession>
<protein>
    <submittedName>
        <fullName evidence="2">Uncharacterized protein</fullName>
    </submittedName>
</protein>
<name>A0A8J5Y8H6_9ROSI</name>
<feature type="region of interest" description="Disordered" evidence="1">
    <location>
        <begin position="24"/>
        <end position="89"/>
    </location>
</feature>
<proteinExistence type="predicted"/>
<dbReference type="AlphaFoldDB" id="A0A8J5Y8H6"/>